<evidence type="ECO:0000259" key="4">
    <source>
        <dbReference type="Pfam" id="PF21029"/>
    </source>
</evidence>
<evidence type="ECO:0000256" key="2">
    <source>
        <dbReference type="SAM" id="MobiDB-lite"/>
    </source>
</evidence>
<sequence>MLTIGSSFSDLHENVYDAICSKNIVCSGLFFDPLSERCCAVQNEENETIFRLCSLDTSIPDLIFRSRRRNQIRSICFSSDFSAAIVQQDDAILDFLILTNGNVSAEFQQPPKFFKDASFIIGFNWLADRQLAIITDAGVEFCSLNVHRKSLKLLKSFAHSTTSWFICFPDSKLFLFACGAATNFLHLISFQNNTISNIGSINVDFGYSAFKPRLLERDVCISSIYGHICILILKFDSSNGFATGLNIFEFPDEKQPFSSLPKFKYLIKFELFGLVGVQIVDNLILIHHKNVHKTLIFDIKMNTNQFIYCSSLQINENLVKCLKERQNKIENISNENNSINSFLYNSAWKMIQNKGFIIDMQFGIFTQIKLNLNKAVEEMKDLENIIQFLINRSNSESVLLNLLKRIILKKEINFGKVTQIIRKILYNPEINNESNSSPQKGKSLIFNYTPNLVSHNSILRCIFEPLYQHPEVDKKYLANLMIDFFLILKQRKIQIQNHYLPELLLKIVADAKMWTCLQQLLQYRVIDDSKFLAFELISLSDECPSLYQIALDMFNRRGNTDQISEALLCRGHVIDALRFTPANGGGGFRDGGTTICNEGSGSQRLDKICLKLLNSAWICPNDRPLRYTIYSYLQTNGKLKSLAESDDADFERFSRDFHSLYSSEELKEAETSFRLARLSSIRGRNRRDSQREESFCSANSGDADILE</sequence>
<dbReference type="InterPro" id="IPR049040">
    <property type="entry name" value="RMC1_N"/>
</dbReference>
<dbReference type="InterPro" id="IPR009755">
    <property type="entry name" value="RMC1_C"/>
</dbReference>
<dbReference type="EMBL" id="CAJEWN010000478">
    <property type="protein sequence ID" value="CAD2183744.1"/>
    <property type="molecule type" value="Genomic_DNA"/>
</dbReference>
<keyword evidence="1" id="KW-0175">Coiled coil</keyword>
<organism evidence="5 6">
    <name type="scientific">Meloidogyne enterolobii</name>
    <name type="common">Root-knot nematode worm</name>
    <name type="synonym">Meloidogyne mayaguensis</name>
    <dbReference type="NCBI Taxonomy" id="390850"/>
    <lineage>
        <taxon>Eukaryota</taxon>
        <taxon>Metazoa</taxon>
        <taxon>Ecdysozoa</taxon>
        <taxon>Nematoda</taxon>
        <taxon>Chromadorea</taxon>
        <taxon>Rhabditida</taxon>
        <taxon>Tylenchina</taxon>
        <taxon>Tylenchomorpha</taxon>
        <taxon>Tylenchoidea</taxon>
        <taxon>Meloidogynidae</taxon>
        <taxon>Meloidogyninae</taxon>
        <taxon>Meloidogyne</taxon>
    </lineage>
</organism>
<evidence type="ECO:0000313" key="6">
    <source>
        <dbReference type="Proteomes" id="UP000580250"/>
    </source>
</evidence>
<dbReference type="Pfam" id="PF07035">
    <property type="entry name" value="RMC1_C"/>
    <property type="match status" value="1"/>
</dbReference>
<dbReference type="GO" id="GO:0031902">
    <property type="term" value="C:late endosome membrane"/>
    <property type="evidence" value="ECO:0007669"/>
    <property type="project" value="TreeGrafter"/>
</dbReference>
<dbReference type="GO" id="GO:0005765">
    <property type="term" value="C:lysosomal membrane"/>
    <property type="evidence" value="ECO:0007669"/>
    <property type="project" value="TreeGrafter"/>
</dbReference>
<dbReference type="Proteomes" id="UP000580250">
    <property type="component" value="Unassembled WGS sequence"/>
</dbReference>
<proteinExistence type="predicted"/>
<dbReference type="GO" id="GO:0035658">
    <property type="term" value="C:Mon1-Ccz1 complex"/>
    <property type="evidence" value="ECO:0007669"/>
    <property type="project" value="InterPro"/>
</dbReference>
<name>A0A6V7W9F2_MELEN</name>
<dbReference type="AlphaFoldDB" id="A0A6V7W9F2"/>
<gene>
    <name evidence="5" type="ORF">MENT_LOCUS36060</name>
</gene>
<feature type="coiled-coil region" evidence="1">
    <location>
        <begin position="365"/>
        <end position="392"/>
    </location>
</feature>
<feature type="domain" description="Regulator of MON1-CCZ1 complex N-terminal" evidence="4">
    <location>
        <begin position="29"/>
        <end position="151"/>
    </location>
</feature>
<dbReference type="OrthoDB" id="26384at2759"/>
<feature type="region of interest" description="Disordered" evidence="2">
    <location>
        <begin position="683"/>
        <end position="707"/>
    </location>
</feature>
<reference evidence="5 6" key="1">
    <citation type="submission" date="2020-08" db="EMBL/GenBank/DDBJ databases">
        <authorList>
            <person name="Koutsovoulos G."/>
            <person name="Danchin GJ E."/>
        </authorList>
    </citation>
    <scope>NUCLEOTIDE SEQUENCE [LARGE SCALE GENOMIC DNA]</scope>
</reference>
<dbReference type="PANTHER" id="PTHR12897:SF4">
    <property type="entry name" value="REGULATOR OF MON1-CCZ1 COMPLEX"/>
    <property type="match status" value="1"/>
</dbReference>
<accession>A0A6V7W9F2</accession>
<evidence type="ECO:0000256" key="1">
    <source>
        <dbReference type="SAM" id="Coils"/>
    </source>
</evidence>
<feature type="domain" description="Mic1" evidence="3">
    <location>
        <begin position="392"/>
        <end position="582"/>
    </location>
</feature>
<dbReference type="InterPro" id="IPR040371">
    <property type="entry name" value="RMC1"/>
</dbReference>
<comment type="caution">
    <text evidence="5">The sequence shown here is derived from an EMBL/GenBank/DDBJ whole genome shotgun (WGS) entry which is preliminary data.</text>
</comment>
<evidence type="ECO:0000259" key="3">
    <source>
        <dbReference type="Pfam" id="PF07035"/>
    </source>
</evidence>
<dbReference type="Pfam" id="PF21029">
    <property type="entry name" value="RMC1_N"/>
    <property type="match status" value="1"/>
</dbReference>
<dbReference type="PANTHER" id="PTHR12897">
    <property type="entry name" value="COLON CANCER-ASSOCIATED PROTEIN MIC1"/>
    <property type="match status" value="1"/>
</dbReference>
<protein>
    <submittedName>
        <fullName evidence="5">Uncharacterized protein</fullName>
    </submittedName>
</protein>
<evidence type="ECO:0000313" key="5">
    <source>
        <dbReference type="EMBL" id="CAD2183744.1"/>
    </source>
</evidence>
<dbReference type="GO" id="GO:0010506">
    <property type="term" value="P:regulation of autophagy"/>
    <property type="evidence" value="ECO:0007669"/>
    <property type="project" value="InterPro"/>
</dbReference>